<dbReference type="InterPro" id="IPR036928">
    <property type="entry name" value="AS_sf"/>
</dbReference>
<dbReference type="Pfam" id="PF01425">
    <property type="entry name" value="Amidase"/>
    <property type="match status" value="1"/>
</dbReference>
<dbReference type="PANTHER" id="PTHR43372:SF4">
    <property type="entry name" value="FATTY-ACID AMIDE HYDROLASE 2"/>
    <property type="match status" value="1"/>
</dbReference>
<dbReference type="PROSITE" id="PS00571">
    <property type="entry name" value="AMIDASES"/>
    <property type="match status" value="1"/>
</dbReference>
<dbReference type="PATRIC" id="fig|28084.5.peg.1767"/>
<dbReference type="OrthoDB" id="8872210at2"/>
<dbReference type="STRING" id="28084.Lche_1629"/>
<evidence type="ECO:0000313" key="3">
    <source>
        <dbReference type="EMBL" id="VEB37611.1"/>
    </source>
</evidence>
<dbReference type="InterPro" id="IPR023631">
    <property type="entry name" value="Amidase_dom"/>
</dbReference>
<evidence type="ECO:0000313" key="4">
    <source>
        <dbReference type="Proteomes" id="UP000054921"/>
    </source>
</evidence>
<accession>A0A0W0S908</accession>
<protein>
    <submittedName>
        <fullName evidence="2">Amidase</fullName>
        <ecNumber evidence="2">3.5.1.4</ecNumber>
        <ecNumber evidence="3">3.5.2.12</ecNumber>
    </submittedName>
</protein>
<keyword evidence="5" id="KW-1185">Reference proteome</keyword>
<dbReference type="PANTHER" id="PTHR43372">
    <property type="entry name" value="FATTY-ACID AMIDE HYDROLASE"/>
    <property type="match status" value="1"/>
</dbReference>
<evidence type="ECO:0000259" key="1">
    <source>
        <dbReference type="Pfam" id="PF01425"/>
    </source>
</evidence>
<sequence>MLLDEYLCCDVTELAKRIKTHEVSPLEVLNCALSRINEVNTTLNAVVTDCSDFAKKCLTSLHGDEPYYGVPLLIKDLGQPIAGIRGTEGSRFFAKNIPQITSDLVSKMISLGFIPFAKTNTPELGLSYVTESALLGPCHNPYDLNRTTGGSSGGSAAAIAAGIAPIATASDGGGSIRIPAACCGLFGFKPTRGLTPTGPLTDELWSGLAVNFVLTRSLRDSEALFKQLADQSRVHPLIPDRKLNIIYLDGVFAPVPVAKPCLEAVRIVEELLKSLGHTIQRKSLALDLQTIGDCVISLIAANTYTVIKIQEIQLKKKATRDELEPVTWEFYQRGKKLSAGEYLIAKSRLYQLIQPLHQLLNQNDLVLTPALAQLPLRIGELSTHDDFEHYLQKNVEFSPFTSLFNQAGLPAMTLPVMFHDQLPISVQMGATQGNDLLLYSVAKKIQSMLPDMSQVMPFKLSE</sequence>
<dbReference type="Proteomes" id="UP000277577">
    <property type="component" value="Chromosome"/>
</dbReference>
<dbReference type="RefSeq" id="WP_028380515.1">
    <property type="nucleotide sequence ID" value="NZ_CAAAIT010000001.1"/>
</dbReference>
<dbReference type="InterPro" id="IPR052739">
    <property type="entry name" value="FAAH2"/>
</dbReference>
<gene>
    <name evidence="3" type="primary">nylA</name>
    <name evidence="2" type="ORF">Lche_1629</name>
    <name evidence="3" type="ORF">NCTC11976_02304</name>
</gene>
<dbReference type="Gene3D" id="3.90.1300.10">
    <property type="entry name" value="Amidase signature (AS) domain"/>
    <property type="match status" value="1"/>
</dbReference>
<proteinExistence type="predicted"/>
<dbReference type="GO" id="GO:0019874">
    <property type="term" value="F:6-aminohexanoate-cyclic-dimer hydrolase activity"/>
    <property type="evidence" value="ECO:0007669"/>
    <property type="project" value="UniProtKB-EC"/>
</dbReference>
<evidence type="ECO:0000313" key="5">
    <source>
        <dbReference type="Proteomes" id="UP000277577"/>
    </source>
</evidence>
<evidence type="ECO:0000313" key="2">
    <source>
        <dbReference type="EMBL" id="KTC79609.1"/>
    </source>
</evidence>
<dbReference type="GO" id="GO:0004040">
    <property type="term" value="F:amidase activity"/>
    <property type="evidence" value="ECO:0007669"/>
    <property type="project" value="UniProtKB-EC"/>
</dbReference>
<dbReference type="SUPFAM" id="SSF75304">
    <property type="entry name" value="Amidase signature (AS) enzymes"/>
    <property type="match status" value="1"/>
</dbReference>
<dbReference type="EMBL" id="LNXW01000013">
    <property type="protein sequence ID" value="KTC79609.1"/>
    <property type="molecule type" value="Genomic_DNA"/>
</dbReference>
<reference evidence="3 5" key="2">
    <citation type="submission" date="2018-12" db="EMBL/GenBank/DDBJ databases">
        <authorList>
            <consortium name="Pathogen Informatics"/>
        </authorList>
    </citation>
    <scope>NUCLEOTIDE SEQUENCE [LARGE SCALE GENOMIC DNA]</scope>
    <source>
        <strain evidence="3 5">NCTC11976</strain>
    </source>
</reference>
<name>A0A0W0S908_9GAMM</name>
<feature type="domain" description="Amidase" evidence="1">
    <location>
        <begin position="27"/>
        <end position="435"/>
    </location>
</feature>
<dbReference type="AlphaFoldDB" id="A0A0W0S908"/>
<reference evidence="2 4" key="1">
    <citation type="submission" date="2015-11" db="EMBL/GenBank/DDBJ databases">
        <title>Genomic analysis of 38 Legionella species identifies large and diverse effector repertoires.</title>
        <authorList>
            <person name="Burstein D."/>
            <person name="Amaro F."/>
            <person name="Zusman T."/>
            <person name="Lifshitz Z."/>
            <person name="Cohen O."/>
            <person name="Gilbert J.A."/>
            <person name="Pupko T."/>
            <person name="Shuman H.A."/>
            <person name="Segal G."/>
        </authorList>
    </citation>
    <scope>NUCLEOTIDE SEQUENCE [LARGE SCALE GENOMIC DNA]</scope>
    <source>
        <strain evidence="2 4">ORW</strain>
    </source>
</reference>
<keyword evidence="2" id="KW-0378">Hydrolase</keyword>
<dbReference type="GO" id="GO:0012505">
    <property type="term" value="C:endomembrane system"/>
    <property type="evidence" value="ECO:0007669"/>
    <property type="project" value="TreeGrafter"/>
</dbReference>
<dbReference type="EC" id="3.5.2.12" evidence="3"/>
<dbReference type="InterPro" id="IPR020556">
    <property type="entry name" value="Amidase_CS"/>
</dbReference>
<organism evidence="2 4">
    <name type="scientific">Legionella cherrii</name>
    <dbReference type="NCBI Taxonomy" id="28084"/>
    <lineage>
        <taxon>Bacteria</taxon>
        <taxon>Pseudomonadati</taxon>
        <taxon>Pseudomonadota</taxon>
        <taxon>Gammaproteobacteria</taxon>
        <taxon>Legionellales</taxon>
        <taxon>Legionellaceae</taxon>
        <taxon>Legionella</taxon>
    </lineage>
</organism>
<dbReference type="EMBL" id="LR134173">
    <property type="protein sequence ID" value="VEB37611.1"/>
    <property type="molecule type" value="Genomic_DNA"/>
</dbReference>
<dbReference type="Proteomes" id="UP000054921">
    <property type="component" value="Unassembled WGS sequence"/>
</dbReference>
<dbReference type="EC" id="3.5.1.4" evidence="2"/>